<dbReference type="Proteomes" id="UP000479710">
    <property type="component" value="Unassembled WGS sequence"/>
</dbReference>
<comment type="caution">
    <text evidence="1">The sequence shown here is derived from an EMBL/GenBank/DDBJ whole genome shotgun (WGS) entry which is preliminary data.</text>
</comment>
<proteinExistence type="predicted"/>
<keyword evidence="2" id="KW-1185">Reference proteome</keyword>
<gene>
    <name evidence="1" type="ORF">E2562_019048</name>
</gene>
<sequence length="60" mass="6672">MEKAVGSEIQGGGVAQQDRRRMRRGHLDLELLCQLAVWRRAVAAERFQPLPCLIVGRSAA</sequence>
<protein>
    <submittedName>
        <fullName evidence="1">Uncharacterized protein</fullName>
    </submittedName>
</protein>
<reference evidence="1 2" key="1">
    <citation type="submission" date="2019-11" db="EMBL/GenBank/DDBJ databases">
        <title>Whole genome sequence of Oryza granulata.</title>
        <authorList>
            <person name="Li W."/>
        </authorList>
    </citation>
    <scope>NUCLEOTIDE SEQUENCE [LARGE SCALE GENOMIC DNA]</scope>
    <source>
        <strain evidence="2">cv. Menghai</strain>
        <tissue evidence="1">Leaf</tissue>
    </source>
</reference>
<dbReference type="AlphaFoldDB" id="A0A6G1EMW9"/>
<organism evidence="1 2">
    <name type="scientific">Oryza meyeriana var. granulata</name>
    <dbReference type="NCBI Taxonomy" id="110450"/>
    <lineage>
        <taxon>Eukaryota</taxon>
        <taxon>Viridiplantae</taxon>
        <taxon>Streptophyta</taxon>
        <taxon>Embryophyta</taxon>
        <taxon>Tracheophyta</taxon>
        <taxon>Spermatophyta</taxon>
        <taxon>Magnoliopsida</taxon>
        <taxon>Liliopsida</taxon>
        <taxon>Poales</taxon>
        <taxon>Poaceae</taxon>
        <taxon>BOP clade</taxon>
        <taxon>Oryzoideae</taxon>
        <taxon>Oryzeae</taxon>
        <taxon>Oryzinae</taxon>
        <taxon>Oryza</taxon>
        <taxon>Oryza meyeriana</taxon>
    </lineage>
</organism>
<evidence type="ECO:0000313" key="1">
    <source>
        <dbReference type="EMBL" id="KAF0925980.1"/>
    </source>
</evidence>
<name>A0A6G1EMW9_9ORYZ</name>
<evidence type="ECO:0000313" key="2">
    <source>
        <dbReference type="Proteomes" id="UP000479710"/>
    </source>
</evidence>
<accession>A0A6G1EMW9</accession>
<dbReference type="EMBL" id="SPHZ02000003">
    <property type="protein sequence ID" value="KAF0925980.1"/>
    <property type="molecule type" value="Genomic_DNA"/>
</dbReference>